<feature type="region of interest" description="Disordered" evidence="1">
    <location>
        <begin position="278"/>
        <end position="331"/>
    </location>
</feature>
<dbReference type="InterPro" id="IPR026185">
    <property type="entry name" value="EPSTI1"/>
</dbReference>
<organism evidence="2 3">
    <name type="scientific">Aldrovandia affinis</name>
    <dbReference type="NCBI Taxonomy" id="143900"/>
    <lineage>
        <taxon>Eukaryota</taxon>
        <taxon>Metazoa</taxon>
        <taxon>Chordata</taxon>
        <taxon>Craniata</taxon>
        <taxon>Vertebrata</taxon>
        <taxon>Euteleostomi</taxon>
        <taxon>Actinopterygii</taxon>
        <taxon>Neopterygii</taxon>
        <taxon>Teleostei</taxon>
        <taxon>Notacanthiformes</taxon>
        <taxon>Halosauridae</taxon>
        <taxon>Aldrovandia</taxon>
    </lineage>
</organism>
<feature type="compositionally biased region" description="Polar residues" evidence="1">
    <location>
        <begin position="12"/>
        <end position="28"/>
    </location>
</feature>
<reference evidence="2" key="1">
    <citation type="journal article" date="2023" name="Science">
        <title>Genome structures resolve the early diversification of teleost fishes.</title>
        <authorList>
            <person name="Parey E."/>
            <person name="Louis A."/>
            <person name="Montfort J."/>
            <person name="Bouchez O."/>
            <person name="Roques C."/>
            <person name="Iampietro C."/>
            <person name="Lluch J."/>
            <person name="Castinel A."/>
            <person name="Donnadieu C."/>
            <person name="Desvignes T."/>
            <person name="Floi Bucao C."/>
            <person name="Jouanno E."/>
            <person name="Wen M."/>
            <person name="Mejri S."/>
            <person name="Dirks R."/>
            <person name="Jansen H."/>
            <person name="Henkel C."/>
            <person name="Chen W.J."/>
            <person name="Zahm M."/>
            <person name="Cabau C."/>
            <person name="Klopp C."/>
            <person name="Thompson A.W."/>
            <person name="Robinson-Rechavi M."/>
            <person name="Braasch I."/>
            <person name="Lecointre G."/>
            <person name="Bobe J."/>
            <person name="Postlethwait J.H."/>
            <person name="Berthelot C."/>
            <person name="Roest Crollius H."/>
            <person name="Guiguen Y."/>
        </authorList>
    </citation>
    <scope>NUCLEOTIDE SEQUENCE</scope>
    <source>
        <strain evidence="2">NC1722</strain>
    </source>
</reference>
<gene>
    <name evidence="2" type="ORF">AAFF_G00334540</name>
</gene>
<comment type="caution">
    <text evidence="2">The sequence shown here is derived from an EMBL/GenBank/DDBJ whole genome shotgun (WGS) entry which is preliminary data.</text>
</comment>
<feature type="compositionally biased region" description="Low complexity" evidence="1">
    <location>
        <begin position="195"/>
        <end position="210"/>
    </location>
</feature>
<evidence type="ECO:0000313" key="3">
    <source>
        <dbReference type="Proteomes" id="UP001221898"/>
    </source>
</evidence>
<sequence>MNPHGKPVPDEINNSNKFANRPANNLYRNQERPDDGDNTNSPSNQNTQPEQNDRQAQYVGGYMVIPPNESRRSKLLRMAQQEEQDLQRWREENQPGPITLPPSHLGGTISLAEARQKQFVQLRQSKVQKKLQQEAMERSRRAEEEEENQRMKDAQREKAQKLEERRKQEDQQRQEQYEQDRQATMQHFLQRVENSSSAPTATSSSLPASSWARVREYRETERAAEHTHLEQRKEEQRRKGELQEEKQKKLEEEKEREIFMEHRRVNAAFLDRLQGGTNAVRGEEPAGATPEEDCDWRVPEPHVPSTSPLTTGPGLASVQADSAEEDDDDDDSEWAVMKLINNFPFYERDFLEDIVNQCNGNYQKAYDLLQ</sequence>
<feature type="region of interest" description="Disordered" evidence="1">
    <location>
        <begin position="1"/>
        <end position="56"/>
    </location>
</feature>
<feature type="compositionally biased region" description="Polar residues" evidence="1">
    <location>
        <begin position="38"/>
        <end position="50"/>
    </location>
</feature>
<feature type="compositionally biased region" description="Acidic residues" evidence="1">
    <location>
        <begin position="322"/>
        <end position="331"/>
    </location>
</feature>
<evidence type="ECO:0000313" key="2">
    <source>
        <dbReference type="EMBL" id="KAJ8404591.1"/>
    </source>
</evidence>
<dbReference type="PANTHER" id="PTHR22529">
    <property type="entry name" value="EPITHELIAL-STROMAL INTERACTION PROTEIN 1"/>
    <property type="match status" value="1"/>
</dbReference>
<name>A0AAD7WPG6_9TELE</name>
<accession>A0AAD7WPG6</accession>
<keyword evidence="3" id="KW-1185">Reference proteome</keyword>
<protein>
    <recommendedName>
        <fullName evidence="4">CUE domain-containing protein</fullName>
    </recommendedName>
</protein>
<dbReference type="EMBL" id="JAINUG010000052">
    <property type="protein sequence ID" value="KAJ8404591.1"/>
    <property type="molecule type" value="Genomic_DNA"/>
</dbReference>
<dbReference type="Proteomes" id="UP001221898">
    <property type="component" value="Unassembled WGS sequence"/>
</dbReference>
<feature type="compositionally biased region" description="Basic and acidic residues" evidence="1">
    <location>
        <begin position="131"/>
        <end position="181"/>
    </location>
</feature>
<evidence type="ECO:0000256" key="1">
    <source>
        <dbReference type="SAM" id="MobiDB-lite"/>
    </source>
</evidence>
<proteinExistence type="predicted"/>
<dbReference type="PANTHER" id="PTHR22529:SF1">
    <property type="entry name" value="EPITHELIAL-STROMAL INTERACTION PROTEIN 1"/>
    <property type="match status" value="1"/>
</dbReference>
<dbReference type="AlphaFoldDB" id="A0AAD7WPG6"/>
<feature type="region of interest" description="Disordered" evidence="1">
    <location>
        <begin position="73"/>
        <end position="106"/>
    </location>
</feature>
<feature type="region of interest" description="Disordered" evidence="1">
    <location>
        <begin position="130"/>
        <end position="253"/>
    </location>
</feature>
<evidence type="ECO:0008006" key="4">
    <source>
        <dbReference type="Google" id="ProtNLM"/>
    </source>
</evidence>
<feature type="compositionally biased region" description="Basic and acidic residues" evidence="1">
    <location>
        <begin position="213"/>
        <end position="253"/>
    </location>
</feature>